<organism evidence="5 6">
    <name type="scientific">Ganoderma sinense ZZ0214-1</name>
    <dbReference type="NCBI Taxonomy" id="1077348"/>
    <lineage>
        <taxon>Eukaryota</taxon>
        <taxon>Fungi</taxon>
        <taxon>Dikarya</taxon>
        <taxon>Basidiomycota</taxon>
        <taxon>Agaricomycotina</taxon>
        <taxon>Agaricomycetes</taxon>
        <taxon>Polyporales</taxon>
        <taxon>Polyporaceae</taxon>
        <taxon>Ganoderma</taxon>
    </lineage>
</organism>
<sequence length="552" mass="59034">MFLFLQSFCYLVPFVVGAALAVPTVKRADPSIQLDDGTFIGTSDGTVDKFLGIPFAKPPTGNLRFNLPVAVDSYNGTQTVASFGPACPQQAVTLPIVSGLVQEAIDVILNEIYSQVITPSSEDCLSVNVVVLTGTKPGANLPVAVWIFGGGFELGGTDIYDGGAIAKRSVELDEPVVYVSMNYRVSAFGFLASQEVKDAGVGNLGLQDQRLALRWVQKYISAFGGDPTKVTIWGESAGAISVALHLLTNAGNTEGLFRGAFMQSGSPIPTGDITNGQADYDGLVAATGCSGASDTLQCLREVDFDTLKAAVDATPNIFSYQSLRLTWLPRADGIFLTDAPQALVQQGHIANVPFVTGDLDDEGTLFSLTNLNVTTESELHTYIKEIYAPAASDSDIDAVLQVYPVDITQGSPFDTGILNALTPQYRRLAALQGDLVFQAPRRFFLNATAANQPTGTWSYFNKRLKAIPALGSAHGTDILTVYGGSDLTDYLINFVNNLDPNGATGINWPQYSLDSRELLTFQDGSVPLTITTDDYRVDGLNVITDLAFRFPI</sequence>
<feature type="domain" description="Carboxylesterase type B" evidence="4">
    <location>
        <begin position="29"/>
        <end position="524"/>
    </location>
</feature>
<reference evidence="5 6" key="1">
    <citation type="journal article" date="2015" name="Sci. Rep.">
        <title>Chromosome-level genome map provides insights into diverse defense mechanisms in the medicinal fungus Ganoderma sinense.</title>
        <authorList>
            <person name="Zhu Y."/>
            <person name="Xu J."/>
            <person name="Sun C."/>
            <person name="Zhou S."/>
            <person name="Xu H."/>
            <person name="Nelson D.R."/>
            <person name="Qian J."/>
            <person name="Song J."/>
            <person name="Luo H."/>
            <person name="Xiang L."/>
            <person name="Li Y."/>
            <person name="Xu Z."/>
            <person name="Ji A."/>
            <person name="Wang L."/>
            <person name="Lu S."/>
            <person name="Hayward A."/>
            <person name="Sun W."/>
            <person name="Li X."/>
            <person name="Schwartz D.C."/>
            <person name="Wang Y."/>
            <person name="Chen S."/>
        </authorList>
    </citation>
    <scope>NUCLEOTIDE SEQUENCE [LARGE SCALE GENOMIC DNA]</scope>
    <source>
        <strain evidence="5 6">ZZ0214-1</strain>
    </source>
</reference>
<comment type="similarity">
    <text evidence="1 3">Belongs to the type-B carboxylesterase/lipase family.</text>
</comment>
<comment type="caution">
    <text evidence="5">The sequence shown here is derived from an EMBL/GenBank/DDBJ whole genome shotgun (WGS) entry which is preliminary data.</text>
</comment>
<dbReference type="PROSITE" id="PS00122">
    <property type="entry name" value="CARBOXYLESTERASE_B_1"/>
    <property type="match status" value="1"/>
</dbReference>
<dbReference type="InterPro" id="IPR050309">
    <property type="entry name" value="Type-B_Carboxylest/Lipase"/>
</dbReference>
<proteinExistence type="inferred from homology"/>
<dbReference type="AlphaFoldDB" id="A0A2G8SNI7"/>
<accession>A0A2G8SNI7</accession>
<dbReference type="InterPro" id="IPR029058">
    <property type="entry name" value="AB_hydrolase_fold"/>
</dbReference>
<dbReference type="InterPro" id="IPR002018">
    <property type="entry name" value="CarbesteraseB"/>
</dbReference>
<dbReference type="STRING" id="1077348.A0A2G8SNI7"/>
<evidence type="ECO:0000256" key="1">
    <source>
        <dbReference type="ARBA" id="ARBA00005964"/>
    </source>
</evidence>
<dbReference type="EC" id="3.1.1.-" evidence="3"/>
<feature type="signal peptide" evidence="3">
    <location>
        <begin position="1"/>
        <end position="17"/>
    </location>
</feature>
<dbReference type="Proteomes" id="UP000230002">
    <property type="component" value="Unassembled WGS sequence"/>
</dbReference>
<keyword evidence="6" id="KW-1185">Reference proteome</keyword>
<gene>
    <name evidence="5" type="ORF">GSI_02927</name>
</gene>
<dbReference type="PANTHER" id="PTHR11559">
    <property type="entry name" value="CARBOXYLESTERASE"/>
    <property type="match status" value="1"/>
</dbReference>
<evidence type="ECO:0000313" key="5">
    <source>
        <dbReference type="EMBL" id="PIL35138.1"/>
    </source>
</evidence>
<dbReference type="Pfam" id="PF00135">
    <property type="entry name" value="COesterase"/>
    <property type="match status" value="1"/>
</dbReference>
<dbReference type="Gene3D" id="3.40.50.1820">
    <property type="entry name" value="alpha/beta hydrolase"/>
    <property type="match status" value="1"/>
</dbReference>
<evidence type="ECO:0000313" key="6">
    <source>
        <dbReference type="Proteomes" id="UP000230002"/>
    </source>
</evidence>
<keyword evidence="3" id="KW-0732">Signal</keyword>
<protein>
    <recommendedName>
        <fullName evidence="3">Carboxylic ester hydrolase</fullName>
        <ecNumber evidence="3">3.1.1.-</ecNumber>
    </recommendedName>
</protein>
<dbReference type="InterPro" id="IPR019826">
    <property type="entry name" value="Carboxylesterase_B_AS"/>
</dbReference>
<evidence type="ECO:0000256" key="2">
    <source>
        <dbReference type="ARBA" id="ARBA00022801"/>
    </source>
</evidence>
<dbReference type="GO" id="GO:0016787">
    <property type="term" value="F:hydrolase activity"/>
    <property type="evidence" value="ECO:0007669"/>
    <property type="project" value="UniProtKB-KW"/>
</dbReference>
<dbReference type="EMBL" id="AYKW01000004">
    <property type="protein sequence ID" value="PIL35138.1"/>
    <property type="molecule type" value="Genomic_DNA"/>
</dbReference>
<dbReference type="SUPFAM" id="SSF53474">
    <property type="entry name" value="alpha/beta-Hydrolases"/>
    <property type="match status" value="1"/>
</dbReference>
<feature type="chain" id="PRO_5013424791" description="Carboxylic ester hydrolase" evidence="3">
    <location>
        <begin position="18"/>
        <end position="552"/>
    </location>
</feature>
<keyword evidence="2 3" id="KW-0378">Hydrolase</keyword>
<dbReference type="OrthoDB" id="408631at2759"/>
<evidence type="ECO:0000259" key="4">
    <source>
        <dbReference type="Pfam" id="PF00135"/>
    </source>
</evidence>
<evidence type="ECO:0000256" key="3">
    <source>
        <dbReference type="RuleBase" id="RU361235"/>
    </source>
</evidence>
<name>A0A2G8SNI7_9APHY</name>